<reference evidence="2 3" key="1">
    <citation type="submission" date="2006-08" db="EMBL/GenBank/DDBJ databases">
        <title>Complete sequence of Shewanella frigidimarina NCIMB 400.</title>
        <authorList>
            <consortium name="US DOE Joint Genome Institute"/>
            <person name="Copeland A."/>
            <person name="Lucas S."/>
            <person name="Lapidus A."/>
            <person name="Barry K."/>
            <person name="Detter J.C."/>
            <person name="Glavina del Rio T."/>
            <person name="Hammon N."/>
            <person name="Israni S."/>
            <person name="Dalin E."/>
            <person name="Tice H."/>
            <person name="Pitluck S."/>
            <person name="Fredrickson J.K."/>
            <person name="Kolker E."/>
            <person name="McCuel L.A."/>
            <person name="DiChristina T."/>
            <person name="Nealson K.H."/>
            <person name="Newman D."/>
            <person name="Tiedje J.M."/>
            <person name="Zhou J."/>
            <person name="Romine M.F."/>
            <person name="Culley D.E."/>
            <person name="Serres M."/>
            <person name="Chertkov O."/>
            <person name="Brettin T."/>
            <person name="Bruce D."/>
            <person name="Han C."/>
            <person name="Tapia R."/>
            <person name="Gilna P."/>
            <person name="Schmutz J."/>
            <person name="Larimer F."/>
            <person name="Land M."/>
            <person name="Hauser L."/>
            <person name="Kyrpides N."/>
            <person name="Mikhailova N."/>
            <person name="Richardson P."/>
        </authorList>
    </citation>
    <scope>NUCLEOTIDE SEQUENCE [LARGE SCALE GENOMIC DNA]</scope>
    <source>
        <strain evidence="2 3">NCIMB 400</strain>
    </source>
</reference>
<dbReference type="HOGENOM" id="CLU_055632_0_0_6"/>
<keyword evidence="3" id="KW-1185">Reference proteome</keyword>
<dbReference type="OrthoDB" id="5298707at2"/>
<accession>Q07WM7</accession>
<dbReference type="GeneID" id="41839115"/>
<dbReference type="eggNOG" id="COG3170">
    <property type="taxonomic scope" value="Bacteria"/>
</dbReference>
<dbReference type="InterPro" id="IPR020012">
    <property type="entry name" value="LysM_FimV"/>
</dbReference>
<dbReference type="NCBIfam" id="TIGR03505">
    <property type="entry name" value="FimV_core"/>
    <property type="match status" value="1"/>
</dbReference>
<evidence type="ECO:0000313" key="2">
    <source>
        <dbReference type="EMBL" id="ABI73587.1"/>
    </source>
</evidence>
<evidence type="ECO:0000313" key="3">
    <source>
        <dbReference type="Proteomes" id="UP000000684"/>
    </source>
</evidence>
<dbReference type="Proteomes" id="UP000000684">
    <property type="component" value="Chromosome"/>
</dbReference>
<dbReference type="STRING" id="318167.Sfri_3760"/>
<dbReference type="KEGG" id="sfr:Sfri_3760"/>
<dbReference type="AlphaFoldDB" id="Q07WM7"/>
<proteinExistence type="predicted"/>
<evidence type="ECO:0000256" key="1">
    <source>
        <dbReference type="SAM" id="MobiDB-lite"/>
    </source>
</evidence>
<feature type="compositionally biased region" description="Polar residues" evidence="1">
    <location>
        <begin position="170"/>
        <end position="188"/>
    </location>
</feature>
<dbReference type="RefSeq" id="WP_011639175.1">
    <property type="nucleotide sequence ID" value="NC_008345.1"/>
</dbReference>
<protein>
    <submittedName>
        <fullName evidence="2">Uncharacterized protein</fullName>
    </submittedName>
</protein>
<organism evidence="2 3">
    <name type="scientific">Shewanella frigidimarina (strain NCIMB 400)</name>
    <dbReference type="NCBI Taxonomy" id="318167"/>
    <lineage>
        <taxon>Bacteria</taxon>
        <taxon>Pseudomonadati</taxon>
        <taxon>Pseudomonadota</taxon>
        <taxon>Gammaproteobacteria</taxon>
        <taxon>Alteromonadales</taxon>
        <taxon>Shewanellaceae</taxon>
        <taxon>Shewanella</taxon>
    </lineage>
</organism>
<dbReference type="EMBL" id="CP000447">
    <property type="protein sequence ID" value="ABI73587.1"/>
    <property type="molecule type" value="Genomic_DNA"/>
</dbReference>
<feature type="region of interest" description="Disordered" evidence="1">
    <location>
        <begin position="153"/>
        <end position="190"/>
    </location>
</feature>
<gene>
    <name evidence="2" type="ordered locus">Sfri_3760</name>
</gene>
<sequence>MRKGLIEVIILVFGVLGYIATPMAQVNHVSINSRQFELNNEPQLKINIVAQNDDASRLRFYIRQLDGNLDGNLDGRNVLQQKLAVQSINRFLLQLKGTDIVSDSNAQLIVTENTEAGAVTLAVIALFDAPYSVNSATLVPYIEKPRVLPVAKDTASTKASKSRQDDSGLDQATSLAEPQSAPSKTEASQHAGCLIERDNSDTLWRIANRYKEQWHTSVYGAMLAIFEANLLAFSKQKIHLLLKDVSLNCPSTAILAGYNNKAVDKKVFEVIEAKHAAK</sequence>
<name>Q07WM7_SHEFN</name>